<evidence type="ECO:0000313" key="4">
    <source>
        <dbReference type="Proteomes" id="UP001141253"/>
    </source>
</evidence>
<comment type="caution">
    <text evidence="3">The sequence shown here is derived from an EMBL/GenBank/DDBJ whole genome shotgun (WGS) entry which is preliminary data.</text>
</comment>
<organism evidence="3 4">
    <name type="scientific">Salix suchowensis</name>
    <dbReference type="NCBI Taxonomy" id="1278906"/>
    <lineage>
        <taxon>Eukaryota</taxon>
        <taxon>Viridiplantae</taxon>
        <taxon>Streptophyta</taxon>
        <taxon>Embryophyta</taxon>
        <taxon>Tracheophyta</taxon>
        <taxon>Spermatophyta</taxon>
        <taxon>Magnoliopsida</taxon>
        <taxon>eudicotyledons</taxon>
        <taxon>Gunneridae</taxon>
        <taxon>Pentapetalae</taxon>
        <taxon>rosids</taxon>
        <taxon>fabids</taxon>
        <taxon>Malpighiales</taxon>
        <taxon>Salicaceae</taxon>
        <taxon>Saliceae</taxon>
        <taxon>Salix</taxon>
    </lineage>
</organism>
<keyword evidence="4" id="KW-1185">Reference proteome</keyword>
<evidence type="ECO:0000313" key="3">
    <source>
        <dbReference type="EMBL" id="KAJ6394883.1"/>
    </source>
</evidence>
<dbReference type="InterPro" id="IPR056890">
    <property type="entry name" value="UBA_DHX29-like"/>
</dbReference>
<proteinExistence type="predicted"/>
<feature type="region of interest" description="Disordered" evidence="1">
    <location>
        <begin position="208"/>
        <end position="229"/>
    </location>
</feature>
<feature type="compositionally biased region" description="Low complexity" evidence="1">
    <location>
        <begin position="44"/>
        <end position="59"/>
    </location>
</feature>
<feature type="region of interest" description="Disordered" evidence="1">
    <location>
        <begin position="1"/>
        <end position="67"/>
    </location>
</feature>
<feature type="domain" description="ATP-dependent RNA helicase DHX29-like UBA" evidence="2">
    <location>
        <begin position="74"/>
        <end position="125"/>
    </location>
</feature>
<name>A0ABQ9C9H1_9ROSI</name>
<reference evidence="3" key="1">
    <citation type="submission" date="2022-10" db="EMBL/GenBank/DDBJ databases">
        <authorList>
            <person name="Hyden B.L."/>
            <person name="Feng K."/>
            <person name="Yates T."/>
            <person name="Jawdy S."/>
            <person name="Smart L.B."/>
            <person name="Muchero W."/>
        </authorList>
    </citation>
    <scope>NUCLEOTIDE SEQUENCE</scope>
    <source>
        <tissue evidence="3">Shoot tip</tissue>
    </source>
</reference>
<evidence type="ECO:0000259" key="2">
    <source>
        <dbReference type="Pfam" id="PF24899"/>
    </source>
</evidence>
<dbReference type="SUPFAM" id="SSF54768">
    <property type="entry name" value="dsRNA-binding domain-like"/>
    <property type="match status" value="1"/>
</dbReference>
<evidence type="ECO:0000256" key="1">
    <source>
        <dbReference type="SAM" id="MobiDB-lite"/>
    </source>
</evidence>
<sequence length="484" mass="53962">MAPKKKPQRGSSNNKASSSKSKSSSNSGPRLQISAENENRLRRLLLNSTTTPPLQTTVPDNTNSLSKSQKAKNLKNIYEKLSCEGFSNDHIELALSSLKDNATLETALDWLCLNLAGNELPLKFSSGTSLNSDRGSVIVLSTARENWVPFVDSSRGIEDEEEQKQQRVLVKTKVRWDAEDGDSNVLDFRQPSQADWIRQYVEQQEEEESKTWEDDLVDGSFPNKDPQPRTYDVIAKEYHAVRLEAAKAKEKGDKKSQEQAGHVIRKLKQEMSALGLSLDLLEQDFGLQRVFEDMFSTSAPCEHPEAITSFDVEGDSTIVIESIIDENHLESSSSTGFPLNSVPSSVPLDGEIVSEESEDVEIGNFFLDDASSNDVLSPEILELQKREKKRELCSEKNLEKLDGIWKKGDPQKIPKAILHQLCQKSGWEAPKFNKVLERELGFFYAVSILRKASGRGKSRKAGGLITLQLPDKDATFESAEVLSS</sequence>
<reference evidence="3" key="2">
    <citation type="journal article" date="2023" name="Int. J. Mol. Sci.">
        <title>De Novo Assembly and Annotation of 11 Diverse Shrub Willow (Salix) Genomes Reveals Novel Gene Organization in Sex-Linked Regions.</title>
        <authorList>
            <person name="Hyden B."/>
            <person name="Feng K."/>
            <person name="Yates T.B."/>
            <person name="Jawdy S."/>
            <person name="Cereghino C."/>
            <person name="Smart L.B."/>
            <person name="Muchero W."/>
        </authorList>
    </citation>
    <scope>NUCLEOTIDE SEQUENCE</scope>
    <source>
        <tissue evidence="3">Shoot tip</tissue>
    </source>
</reference>
<dbReference type="EMBL" id="JAPFFI010000005">
    <property type="protein sequence ID" value="KAJ6394883.1"/>
    <property type="molecule type" value="Genomic_DNA"/>
</dbReference>
<protein>
    <recommendedName>
        <fullName evidence="2">ATP-dependent RNA helicase DHX29-like UBA domain-containing protein</fullName>
    </recommendedName>
</protein>
<dbReference type="Proteomes" id="UP001141253">
    <property type="component" value="Chromosome 1"/>
</dbReference>
<gene>
    <name evidence="3" type="ORF">OIU77_023986</name>
</gene>
<feature type="compositionally biased region" description="Low complexity" evidence="1">
    <location>
        <begin position="11"/>
        <end position="27"/>
    </location>
</feature>
<dbReference type="Pfam" id="PF24899">
    <property type="entry name" value="UBA_DHX29"/>
    <property type="match status" value="1"/>
</dbReference>
<accession>A0ABQ9C9H1</accession>